<evidence type="ECO:0000256" key="1">
    <source>
        <dbReference type="SAM" id="MobiDB-lite"/>
    </source>
</evidence>
<name>A0A2N1MWZ0_9GLOM</name>
<proteinExistence type="predicted"/>
<dbReference type="InterPro" id="IPR043129">
    <property type="entry name" value="ATPase_NBD"/>
</dbReference>
<protein>
    <recommendedName>
        <fullName evidence="4">Hsp70 family protein</fullName>
    </recommendedName>
</protein>
<dbReference type="VEuPathDB" id="FungiDB:RhiirFUN_013332"/>
<dbReference type="PANTHER" id="PTHR14187:SF5">
    <property type="entry name" value="HEAT SHOCK 70 KDA PROTEIN 12A"/>
    <property type="match status" value="1"/>
</dbReference>
<evidence type="ECO:0008006" key="4">
    <source>
        <dbReference type="Google" id="ProtNLM"/>
    </source>
</evidence>
<feature type="region of interest" description="Disordered" evidence="1">
    <location>
        <begin position="303"/>
        <end position="323"/>
    </location>
</feature>
<evidence type="ECO:0000313" key="2">
    <source>
        <dbReference type="EMBL" id="PKK66145.1"/>
    </source>
</evidence>
<evidence type="ECO:0000313" key="3">
    <source>
        <dbReference type="Proteomes" id="UP000233469"/>
    </source>
</evidence>
<dbReference type="Gene3D" id="3.90.640.10">
    <property type="entry name" value="Actin, Chain A, domain 4"/>
    <property type="match status" value="1"/>
</dbReference>
<dbReference type="Proteomes" id="UP000233469">
    <property type="component" value="Unassembled WGS sequence"/>
</dbReference>
<reference evidence="2 3" key="2">
    <citation type="submission" date="2017-10" db="EMBL/GenBank/DDBJ databases">
        <title>Extensive intraspecific genome diversity in a model arbuscular mycorrhizal fungus.</title>
        <authorList>
            <person name="Chen E.C.H."/>
            <person name="Morin E."/>
            <person name="Baudet D."/>
            <person name="Noel J."/>
            <person name="Ndikumana S."/>
            <person name="Charron P."/>
            <person name="St-Onge C."/>
            <person name="Giorgi J."/>
            <person name="Grigoriev I.V."/>
            <person name="Roux C."/>
            <person name="Martin F.M."/>
            <person name="Corradi N."/>
        </authorList>
    </citation>
    <scope>NUCLEOTIDE SEQUENCE [LARGE SCALE GENOMIC DNA]</scope>
    <source>
        <strain evidence="2 3">C2</strain>
    </source>
</reference>
<sequence length="1530" mass="177232">MAGLTFSHAPNCNSYYEEGYIIGNLHLNYNTDQVRNVILHLKGVERICRPIFNTRKHIIIDKHYEIWPKEATYSTVQHLNIIPFKERLLSHNLPETININNESDTANGSVEYKLTATVNLNEIWQLFKPVVEIEFPFKKTIAMSYKDSSSFYPHKLQGKFQNLLEYTFELPHNKKFNLGTYVYIPMKIKYLKTNISVERIEGYLMTYVDFRFNSNRNYRIEKKTSFPDVPRHKFEYEIGECNHTIHFFISRDSRPTYSSQLINITNELHIKICLCGTDEDLDINTNVIVAKFIINPPTTIPISENNSYEESGSEEDSEDDDESILEKDLNNISEEESLKDTQKIIQQWKLNYGLSFDENNNIHFSKKVVISDDNELDIDIYDGKPMVYTCINSKEDYDDINTKPLDICINFPVVEITYNAEPVESFFSDNKEKLHDIYGHFLAKKFLAGEQLFIKGFNLVTPEEIKLLKFHLIMAYNSALYNIGNPFNNLSTLQFAPRIETKKGERIKSPKELTNWMNKLYQENILKIIHYDDLISISQLRVGKLPSDDFETFKVSQPGIANFKEKLNLEEWIANEETEEDSCVILTKFVKNFHLLQGLIINRYNEMKVSEKFVVNFIKLPELNPSNDFYLEVNKPTMINKINPFVKSNDLDDRLNGIPLTIKYERYEVLLNIDIIEPSEEFKNEIQQAINSMKPFDALQDIFGEYGHLFPQRIVLGNKIILSTTSSGNYEKVDIKSPIESSLKPYLDMDSYFVTQQGDVIEVFKENNLTNWIQDNKNNLEIIELDNIIPLYDIVETKQQSKIHTIIRGYDTKQDEFRIIMTGIIDLKDLDDKNTEHYKRINIEPSLKDDNYEVFGNIISGNDSLVNEHFVKFELFDLNGFYAKIKSSLDSNISIISIKECHIIWMMIGRPSKLSVFSPKNRESLVQYFKESITLQSADESCHIKTPFPLSQGCCISVNANYPPSNDEPMNGIKLIEWSYNSIRLQLSNFNDPDETNTNIDLHICVLYSNNKVLKIDNDNREEKHSPLSTKKGIIFSKIPLELIGRILTNDRLNENLFPEINKINNEIKYITKQPSIKLTIAIDFGTTSSGLAYAYEPVNNIIINEDWPDQFNERYELKSSNFVDEQAIGYFKKIDFFKNVMITLSIPSKLSHQKKAMIRKCMRKAELIDSEDSEKLLLITGIEAAAIDCMNTIKEKSKSDFLVVNCGDGLVELTLRKIVNNKLVEKSLSSSKLCGSNCIDKEFLAFISKKVGSTALKNLGKNHNDQLQCLIKKFRKRVKNKDHYNVYDMNLEKICPDIKQYVTDSYLKELKENGWKIKISYDDIKPMFNPIVEQIVQLIHEQLKLSNYCLTIFLAGSLGKSRYLRTSIEQEFQQHIIIVPRQPLATVVSGALEYGLNMDSIHSRVIDMTYGVGILHPWKEDNSNERQFFNRLVSKGTEVHVNQEFEFKLDYKDQTKFYIELYSTSAQDAIFCDEPGVSKVGTIGIEIPESWDNFQSVNLVLFLGQIEIHPFIKNEKEEFSRVNFKVTLV</sequence>
<dbReference type="Gene3D" id="3.30.420.40">
    <property type="match status" value="2"/>
</dbReference>
<reference evidence="2 3" key="1">
    <citation type="submission" date="2016-04" db="EMBL/GenBank/DDBJ databases">
        <title>Genome analyses suggest a sexual origin of heterokaryosis in a supposedly ancient asexual fungus.</title>
        <authorList>
            <person name="Ropars J."/>
            <person name="Sedzielewska K."/>
            <person name="Noel J."/>
            <person name="Charron P."/>
            <person name="Farinelli L."/>
            <person name="Marton T."/>
            <person name="Kruger M."/>
            <person name="Pelin A."/>
            <person name="Brachmann A."/>
            <person name="Corradi N."/>
        </authorList>
    </citation>
    <scope>NUCLEOTIDE SEQUENCE [LARGE SCALE GENOMIC DNA]</scope>
    <source>
        <strain evidence="2 3">C2</strain>
    </source>
</reference>
<dbReference type="PANTHER" id="PTHR14187">
    <property type="entry name" value="ALPHA KINASE/ELONGATION FACTOR 2 KINASE"/>
    <property type="match status" value="1"/>
</dbReference>
<dbReference type="VEuPathDB" id="FungiDB:RhiirA1_502846"/>
<accession>A0A2N1MWZ0</accession>
<dbReference type="SUPFAM" id="SSF53067">
    <property type="entry name" value="Actin-like ATPase domain"/>
    <property type="match status" value="1"/>
</dbReference>
<dbReference type="EMBL" id="LLXL01001137">
    <property type="protein sequence ID" value="PKK66145.1"/>
    <property type="molecule type" value="Genomic_DNA"/>
</dbReference>
<feature type="compositionally biased region" description="Acidic residues" evidence="1">
    <location>
        <begin position="311"/>
        <end position="323"/>
    </location>
</feature>
<dbReference type="VEuPathDB" id="FungiDB:FUN_016600"/>
<organism evidence="2 3">
    <name type="scientific">Rhizophagus irregularis</name>
    <dbReference type="NCBI Taxonomy" id="588596"/>
    <lineage>
        <taxon>Eukaryota</taxon>
        <taxon>Fungi</taxon>
        <taxon>Fungi incertae sedis</taxon>
        <taxon>Mucoromycota</taxon>
        <taxon>Glomeromycotina</taxon>
        <taxon>Glomeromycetes</taxon>
        <taxon>Glomerales</taxon>
        <taxon>Glomeraceae</taxon>
        <taxon>Rhizophagus</taxon>
    </lineage>
</organism>
<comment type="caution">
    <text evidence="2">The sequence shown here is derived from an EMBL/GenBank/DDBJ whole genome shotgun (WGS) entry which is preliminary data.</text>
</comment>
<dbReference type="VEuPathDB" id="FungiDB:RhiirFUN_013333"/>
<gene>
    <name evidence="2" type="ORF">RhiirC2_853103</name>
</gene>